<keyword evidence="2" id="KW-0614">Plasmid</keyword>
<dbReference type="AlphaFoldDB" id="A0AAD1KWD6"/>
<dbReference type="InterPro" id="IPR012861">
    <property type="entry name" value="DUF1634"/>
</dbReference>
<dbReference type="Pfam" id="PF07843">
    <property type="entry name" value="DUF1634"/>
    <property type="match status" value="1"/>
</dbReference>
<evidence type="ECO:0000313" key="3">
    <source>
        <dbReference type="Proteomes" id="UP000825379"/>
    </source>
</evidence>
<keyword evidence="1" id="KW-1133">Transmembrane helix</keyword>
<dbReference type="EMBL" id="AP024927">
    <property type="protein sequence ID" value="BCZ88039.1"/>
    <property type="molecule type" value="Genomic_DNA"/>
</dbReference>
<dbReference type="Proteomes" id="UP000825379">
    <property type="component" value="Plasmid pAA1-1b"/>
</dbReference>
<proteinExistence type="predicted"/>
<keyword evidence="1" id="KW-0472">Membrane</keyword>
<geneLocation type="plasmid" evidence="2 3">
    <name>pAA1-1b</name>
</geneLocation>
<protein>
    <recommendedName>
        <fullName evidence="4">DUF1634 domain-containing protein</fullName>
    </recommendedName>
</protein>
<sequence length="116" mass="12379">MAALLSLVLRGGVLLAALLVLIGGVGELLAYGDRPAAALLRRPLDLEAWTPAKLLPRALAGQPEAWIALGLWVLILTPVARVALSALLFARERDWLYTGVALWVLALLILGLLGRI</sequence>
<organism evidence="2 3">
    <name type="scientific">Thermus thermophilus</name>
    <dbReference type="NCBI Taxonomy" id="274"/>
    <lineage>
        <taxon>Bacteria</taxon>
        <taxon>Thermotogati</taxon>
        <taxon>Deinococcota</taxon>
        <taxon>Deinococci</taxon>
        <taxon>Thermales</taxon>
        <taxon>Thermaceae</taxon>
        <taxon>Thermus</taxon>
    </lineage>
</organism>
<evidence type="ECO:0000256" key="1">
    <source>
        <dbReference type="SAM" id="Phobius"/>
    </source>
</evidence>
<reference evidence="2" key="1">
    <citation type="submission" date="2021-07" db="EMBL/GenBank/DDBJ databases">
        <title>Complete genome sequences of four Thermus thermophilus strains isolated from Arima Hot Spring in Japan.</title>
        <authorList>
            <person name="Tomariguchi N."/>
            <person name="Ueno Y."/>
            <person name="Miyazaki K."/>
        </authorList>
    </citation>
    <scope>NUCLEOTIDE SEQUENCE</scope>
    <source>
        <strain evidence="2">AA1-1</strain>
        <plasmid evidence="2">pAA1-1b</plasmid>
    </source>
</reference>
<name>A0AAD1KWD6_THETH</name>
<keyword evidence="1" id="KW-0812">Transmembrane</keyword>
<evidence type="ECO:0008006" key="4">
    <source>
        <dbReference type="Google" id="ProtNLM"/>
    </source>
</evidence>
<accession>A0AAD1KWD6</accession>
<gene>
    <name evidence="2" type="ORF">TthAA11_22210</name>
</gene>
<evidence type="ECO:0000313" key="2">
    <source>
        <dbReference type="EMBL" id="BCZ88039.1"/>
    </source>
</evidence>
<dbReference type="RefSeq" id="WP_143587122.1">
    <property type="nucleotide sequence ID" value="NZ_AP019793.1"/>
</dbReference>
<feature type="transmembrane region" description="Helical" evidence="1">
    <location>
        <begin position="95"/>
        <end position="114"/>
    </location>
</feature>
<feature type="transmembrane region" description="Helical" evidence="1">
    <location>
        <begin position="65"/>
        <end position="88"/>
    </location>
</feature>